<evidence type="ECO:0000313" key="2">
    <source>
        <dbReference type="Proteomes" id="UP001302602"/>
    </source>
</evidence>
<comment type="caution">
    <text evidence="1">The sequence shown here is derived from an EMBL/GenBank/DDBJ whole genome shotgun (WGS) entry which is preliminary data.</text>
</comment>
<dbReference type="Proteomes" id="UP001302602">
    <property type="component" value="Unassembled WGS sequence"/>
</dbReference>
<proteinExistence type="predicted"/>
<organism evidence="1 2">
    <name type="scientific">Parathielavia appendiculata</name>
    <dbReference type="NCBI Taxonomy" id="2587402"/>
    <lineage>
        <taxon>Eukaryota</taxon>
        <taxon>Fungi</taxon>
        <taxon>Dikarya</taxon>
        <taxon>Ascomycota</taxon>
        <taxon>Pezizomycotina</taxon>
        <taxon>Sordariomycetes</taxon>
        <taxon>Sordariomycetidae</taxon>
        <taxon>Sordariales</taxon>
        <taxon>Chaetomiaceae</taxon>
        <taxon>Parathielavia</taxon>
    </lineage>
</organism>
<reference evidence="1" key="2">
    <citation type="submission" date="2023-05" db="EMBL/GenBank/DDBJ databases">
        <authorList>
            <consortium name="Lawrence Berkeley National Laboratory"/>
            <person name="Steindorff A."/>
            <person name="Hensen N."/>
            <person name="Bonometti L."/>
            <person name="Westerberg I."/>
            <person name="Brannstrom I.O."/>
            <person name="Guillou S."/>
            <person name="Cros-Aarteil S."/>
            <person name="Calhoun S."/>
            <person name="Haridas S."/>
            <person name="Kuo A."/>
            <person name="Mondo S."/>
            <person name="Pangilinan J."/>
            <person name="Riley R."/>
            <person name="Labutti K."/>
            <person name="Andreopoulos B."/>
            <person name="Lipzen A."/>
            <person name="Chen C."/>
            <person name="Yanf M."/>
            <person name="Daum C."/>
            <person name="Ng V."/>
            <person name="Clum A."/>
            <person name="Ohm R."/>
            <person name="Martin F."/>
            <person name="Silar P."/>
            <person name="Natvig D."/>
            <person name="Lalanne C."/>
            <person name="Gautier V."/>
            <person name="Ament-Velasquez S.L."/>
            <person name="Kruys A."/>
            <person name="Hutchinson M.I."/>
            <person name="Powell A.J."/>
            <person name="Barry K."/>
            <person name="Miller A.N."/>
            <person name="Grigoriev I.V."/>
            <person name="Debuchy R."/>
            <person name="Gladieux P."/>
            <person name="Thoren M.H."/>
            <person name="Johannesson H."/>
        </authorList>
    </citation>
    <scope>NUCLEOTIDE SEQUENCE</scope>
    <source>
        <strain evidence="1">CBS 731.68</strain>
    </source>
</reference>
<keyword evidence="2" id="KW-1185">Reference proteome</keyword>
<dbReference type="AlphaFoldDB" id="A0AAN6UA12"/>
<protein>
    <submittedName>
        <fullName evidence="1">Uncharacterized protein</fullName>
    </submittedName>
</protein>
<name>A0AAN6UA12_9PEZI</name>
<reference evidence="1" key="1">
    <citation type="journal article" date="2023" name="Mol. Phylogenet. Evol.">
        <title>Genome-scale phylogeny and comparative genomics of the fungal order Sordariales.</title>
        <authorList>
            <person name="Hensen N."/>
            <person name="Bonometti L."/>
            <person name="Westerberg I."/>
            <person name="Brannstrom I.O."/>
            <person name="Guillou S."/>
            <person name="Cros-Aarteil S."/>
            <person name="Calhoun S."/>
            <person name="Haridas S."/>
            <person name="Kuo A."/>
            <person name="Mondo S."/>
            <person name="Pangilinan J."/>
            <person name="Riley R."/>
            <person name="LaButti K."/>
            <person name="Andreopoulos B."/>
            <person name="Lipzen A."/>
            <person name="Chen C."/>
            <person name="Yan M."/>
            <person name="Daum C."/>
            <person name="Ng V."/>
            <person name="Clum A."/>
            <person name="Steindorff A."/>
            <person name="Ohm R.A."/>
            <person name="Martin F."/>
            <person name="Silar P."/>
            <person name="Natvig D.O."/>
            <person name="Lalanne C."/>
            <person name="Gautier V."/>
            <person name="Ament-Velasquez S.L."/>
            <person name="Kruys A."/>
            <person name="Hutchinson M.I."/>
            <person name="Powell A.J."/>
            <person name="Barry K."/>
            <person name="Miller A.N."/>
            <person name="Grigoriev I.V."/>
            <person name="Debuchy R."/>
            <person name="Gladieux P."/>
            <person name="Hiltunen Thoren M."/>
            <person name="Johannesson H."/>
        </authorList>
    </citation>
    <scope>NUCLEOTIDE SEQUENCE</scope>
    <source>
        <strain evidence="1">CBS 731.68</strain>
    </source>
</reference>
<dbReference type="GeneID" id="87828517"/>
<gene>
    <name evidence="1" type="ORF">N657DRAFT_639305</name>
</gene>
<dbReference type="EMBL" id="MU853223">
    <property type="protein sequence ID" value="KAK4128800.1"/>
    <property type="molecule type" value="Genomic_DNA"/>
</dbReference>
<sequence>MSLVRNDNFVAEDRASGTLLLCSDSHKSSRLLFSRLRNWRLIGLQVHRREAEILGLKFPIDSPRSIQPLHGSPSNLGLWLMELAEILLFSGV</sequence>
<accession>A0AAN6UA12</accession>
<dbReference type="RefSeq" id="XP_062652571.1">
    <property type="nucleotide sequence ID" value="XM_062791748.1"/>
</dbReference>
<evidence type="ECO:0000313" key="1">
    <source>
        <dbReference type="EMBL" id="KAK4128800.1"/>
    </source>
</evidence>